<accession>A0A0A9GAB1</accession>
<dbReference type="EMBL" id="GBRH01176469">
    <property type="protein sequence ID" value="JAE21427.1"/>
    <property type="molecule type" value="Transcribed_RNA"/>
</dbReference>
<name>A0A0A9GAB1_ARUDO</name>
<protein>
    <submittedName>
        <fullName evidence="1">Uncharacterized protein</fullName>
    </submittedName>
</protein>
<proteinExistence type="predicted"/>
<reference evidence="1" key="1">
    <citation type="submission" date="2014-09" db="EMBL/GenBank/DDBJ databases">
        <authorList>
            <person name="Magalhaes I.L.F."/>
            <person name="Oliveira U."/>
            <person name="Santos F.R."/>
            <person name="Vidigal T.H.D.A."/>
            <person name="Brescovit A.D."/>
            <person name="Santos A.J."/>
        </authorList>
    </citation>
    <scope>NUCLEOTIDE SEQUENCE</scope>
    <source>
        <tissue evidence="1">Shoot tissue taken approximately 20 cm above the soil surface</tissue>
    </source>
</reference>
<organism evidence="1">
    <name type="scientific">Arundo donax</name>
    <name type="common">Giant reed</name>
    <name type="synonym">Donax arundinaceus</name>
    <dbReference type="NCBI Taxonomy" id="35708"/>
    <lineage>
        <taxon>Eukaryota</taxon>
        <taxon>Viridiplantae</taxon>
        <taxon>Streptophyta</taxon>
        <taxon>Embryophyta</taxon>
        <taxon>Tracheophyta</taxon>
        <taxon>Spermatophyta</taxon>
        <taxon>Magnoliopsida</taxon>
        <taxon>Liliopsida</taxon>
        <taxon>Poales</taxon>
        <taxon>Poaceae</taxon>
        <taxon>PACMAD clade</taxon>
        <taxon>Arundinoideae</taxon>
        <taxon>Arundineae</taxon>
        <taxon>Arundo</taxon>
    </lineage>
</organism>
<evidence type="ECO:0000313" key="1">
    <source>
        <dbReference type="EMBL" id="JAE21427.1"/>
    </source>
</evidence>
<reference evidence="1" key="2">
    <citation type="journal article" date="2015" name="Data Brief">
        <title>Shoot transcriptome of the giant reed, Arundo donax.</title>
        <authorList>
            <person name="Barrero R.A."/>
            <person name="Guerrero F.D."/>
            <person name="Moolhuijzen P."/>
            <person name="Goolsby J.A."/>
            <person name="Tidwell J."/>
            <person name="Bellgard S.E."/>
            <person name="Bellgard M.I."/>
        </authorList>
    </citation>
    <scope>NUCLEOTIDE SEQUENCE</scope>
    <source>
        <tissue evidence="1">Shoot tissue taken approximately 20 cm above the soil surface</tissue>
    </source>
</reference>
<dbReference type="AlphaFoldDB" id="A0A0A9GAB1"/>
<sequence length="34" mass="3639">MFVVDSHFSVIKGVAVRLKNLSSHNTVAGVLISI</sequence>